<dbReference type="Proteomes" id="UP000283993">
    <property type="component" value="Unassembled WGS sequence"/>
</dbReference>
<accession>A0A423PUL3</accession>
<organism evidence="1 2">
    <name type="scientific">Salinisphaera orenii MK-B5</name>
    <dbReference type="NCBI Taxonomy" id="856730"/>
    <lineage>
        <taxon>Bacteria</taxon>
        <taxon>Pseudomonadati</taxon>
        <taxon>Pseudomonadota</taxon>
        <taxon>Gammaproteobacteria</taxon>
        <taxon>Salinisphaerales</taxon>
        <taxon>Salinisphaeraceae</taxon>
        <taxon>Salinisphaera</taxon>
    </lineage>
</organism>
<dbReference type="RefSeq" id="WP_123630276.1">
    <property type="nucleotide sequence ID" value="NZ_AYKH01000005.1"/>
</dbReference>
<dbReference type="EMBL" id="AYKH01000005">
    <property type="protein sequence ID" value="ROO29269.1"/>
    <property type="molecule type" value="Genomic_DNA"/>
</dbReference>
<dbReference type="PANTHER" id="PTHR43861">
    <property type="entry name" value="TRANS-ACONITATE 2-METHYLTRANSFERASE-RELATED"/>
    <property type="match status" value="1"/>
</dbReference>
<name>A0A423PUL3_9GAMM</name>
<comment type="caution">
    <text evidence="1">The sequence shown here is derived from an EMBL/GenBank/DDBJ whole genome shotgun (WGS) entry which is preliminary data.</text>
</comment>
<gene>
    <name evidence="1" type="ORF">SAOR_03695</name>
</gene>
<evidence type="ECO:0000313" key="2">
    <source>
        <dbReference type="Proteomes" id="UP000283993"/>
    </source>
</evidence>
<dbReference type="AlphaFoldDB" id="A0A423PUL3"/>
<dbReference type="Gene3D" id="3.40.50.150">
    <property type="entry name" value="Vaccinia Virus protein VP39"/>
    <property type="match status" value="1"/>
</dbReference>
<reference evidence="1 2" key="1">
    <citation type="submission" date="2013-10" db="EMBL/GenBank/DDBJ databases">
        <title>Salinisphaera orenii MK-B5 Genome Sequencing.</title>
        <authorList>
            <person name="Lai Q."/>
            <person name="Li C."/>
            <person name="Shao Z."/>
        </authorList>
    </citation>
    <scope>NUCLEOTIDE SEQUENCE [LARGE SCALE GENOMIC DNA]</scope>
    <source>
        <strain evidence="1 2">MK-B5</strain>
    </source>
</reference>
<dbReference type="Pfam" id="PF13489">
    <property type="entry name" value="Methyltransf_23"/>
    <property type="match status" value="1"/>
</dbReference>
<dbReference type="CDD" id="cd02440">
    <property type="entry name" value="AdoMet_MTases"/>
    <property type="match status" value="1"/>
</dbReference>
<proteinExistence type="predicted"/>
<evidence type="ECO:0000313" key="1">
    <source>
        <dbReference type="EMBL" id="ROO29269.1"/>
    </source>
</evidence>
<dbReference type="InterPro" id="IPR029063">
    <property type="entry name" value="SAM-dependent_MTases_sf"/>
</dbReference>
<protein>
    <submittedName>
        <fullName evidence="1">Uncharacterized protein</fullName>
    </submittedName>
</protein>
<sequence>MNDNPTCPVCSNQSWDNRGHRTYHRADRQRGARPYRNAMEVLFDVWAPGQDAFRVEFIACRNCGFLTYSPRPTADDIARKYRHTPSDSAQDAPAATAALSRQDVRRARRLTRLILGETKAKSTRGLRVLDFGGGDGRMLGGLVDRGALCHLVDYSERVHPGVTKIGDTEHDIPADANYDVIICSHVVEHLPDPRETLAALRDALAPDGIIYVEVPIEVVGQLPAAHEPVTHLNFFTPDSLRALLAFAGYGVNWSRLVAEPHPWGYKQLCAGAVATPAAIAPEDVPVSGLDFLEPYLDGAYAVRAKRRWVLGLEKPDMLRKGLRKLPILWRYS</sequence>
<keyword evidence="2" id="KW-1185">Reference proteome</keyword>
<dbReference type="SUPFAM" id="SSF53335">
    <property type="entry name" value="S-adenosyl-L-methionine-dependent methyltransferases"/>
    <property type="match status" value="1"/>
</dbReference>